<accession>A0A6N9Q0G6</accession>
<sequence length="232" mass="25583">MKRLDGQLALITGSSRGIGAKVAEGLADRGCDVILHGRKIENTLHTKKLIETKGVEVYSVEGELSTLEGVNHIIQQVKQIGHVDILYNNAGLSNIYKSIFEYTMEDWQEIMQVNLYSLTLLCNAFAAAMQEKGYGRIVNVSSGIQDQPHLVAYSVSKAAVDKYTKDLSYELKDTDVKVSYIDPGWIKTDLGGRNAENDLSSVLPGMLVPVLLDKESVTGQGFRAQDYRGKEI</sequence>
<dbReference type="PRINTS" id="PR00081">
    <property type="entry name" value="GDHRDH"/>
</dbReference>
<comment type="similarity">
    <text evidence="1 2">Belongs to the short-chain dehydrogenases/reductases (SDR) family.</text>
</comment>
<dbReference type="PANTHER" id="PTHR42879:SF2">
    <property type="entry name" value="3-OXOACYL-[ACYL-CARRIER-PROTEIN] REDUCTASE FABG"/>
    <property type="match status" value="1"/>
</dbReference>
<dbReference type="CDD" id="cd05233">
    <property type="entry name" value="SDR_c"/>
    <property type="match status" value="1"/>
</dbReference>
<dbReference type="Proteomes" id="UP000448943">
    <property type="component" value="Unassembled WGS sequence"/>
</dbReference>
<protein>
    <submittedName>
        <fullName evidence="3">SDR family oxidoreductase</fullName>
    </submittedName>
</protein>
<dbReference type="OrthoDB" id="5786478at2"/>
<dbReference type="PANTHER" id="PTHR42879">
    <property type="entry name" value="3-OXOACYL-(ACYL-CARRIER-PROTEIN) REDUCTASE"/>
    <property type="match status" value="1"/>
</dbReference>
<evidence type="ECO:0000313" key="3">
    <source>
        <dbReference type="EMBL" id="NBI28767.1"/>
    </source>
</evidence>
<dbReference type="InterPro" id="IPR002347">
    <property type="entry name" value="SDR_fam"/>
</dbReference>
<organism evidence="3 4">
    <name type="scientific">Chengkuizengella marina</name>
    <dbReference type="NCBI Taxonomy" id="2507566"/>
    <lineage>
        <taxon>Bacteria</taxon>
        <taxon>Bacillati</taxon>
        <taxon>Bacillota</taxon>
        <taxon>Bacilli</taxon>
        <taxon>Bacillales</taxon>
        <taxon>Paenibacillaceae</taxon>
        <taxon>Chengkuizengella</taxon>
    </lineage>
</organism>
<dbReference type="PRINTS" id="PR00080">
    <property type="entry name" value="SDRFAMILY"/>
</dbReference>
<reference evidence="3 4" key="1">
    <citation type="submission" date="2019-01" db="EMBL/GenBank/DDBJ databases">
        <title>Chengkuizengella sp. nov., isolated from deep-sea sediment of East Pacific Ocean.</title>
        <authorList>
            <person name="Yang J."/>
            <person name="Lai Q."/>
            <person name="Shao Z."/>
        </authorList>
    </citation>
    <scope>NUCLEOTIDE SEQUENCE [LARGE SCALE GENOMIC DNA]</scope>
    <source>
        <strain evidence="3 4">YPA3-1-1</strain>
    </source>
</reference>
<dbReference type="AlphaFoldDB" id="A0A6N9Q0G6"/>
<dbReference type="SUPFAM" id="SSF51735">
    <property type="entry name" value="NAD(P)-binding Rossmann-fold domains"/>
    <property type="match status" value="1"/>
</dbReference>
<keyword evidence="4" id="KW-1185">Reference proteome</keyword>
<evidence type="ECO:0000313" key="4">
    <source>
        <dbReference type="Proteomes" id="UP000448943"/>
    </source>
</evidence>
<dbReference type="Gene3D" id="3.40.50.720">
    <property type="entry name" value="NAD(P)-binding Rossmann-like Domain"/>
    <property type="match status" value="1"/>
</dbReference>
<dbReference type="InterPro" id="IPR050259">
    <property type="entry name" value="SDR"/>
</dbReference>
<gene>
    <name evidence="3" type="ORF">ERL59_07330</name>
</gene>
<dbReference type="RefSeq" id="WP_160645556.1">
    <property type="nucleotide sequence ID" value="NZ_SIJB01000017.1"/>
</dbReference>
<dbReference type="InterPro" id="IPR036291">
    <property type="entry name" value="NAD(P)-bd_dom_sf"/>
</dbReference>
<dbReference type="EMBL" id="SIJB01000017">
    <property type="protein sequence ID" value="NBI28767.1"/>
    <property type="molecule type" value="Genomic_DNA"/>
</dbReference>
<dbReference type="Pfam" id="PF00106">
    <property type="entry name" value="adh_short"/>
    <property type="match status" value="1"/>
</dbReference>
<evidence type="ECO:0000256" key="1">
    <source>
        <dbReference type="ARBA" id="ARBA00006484"/>
    </source>
</evidence>
<proteinExistence type="inferred from homology"/>
<evidence type="ECO:0000256" key="2">
    <source>
        <dbReference type="RuleBase" id="RU000363"/>
    </source>
</evidence>
<name>A0A6N9Q0G6_9BACL</name>
<comment type="caution">
    <text evidence="3">The sequence shown here is derived from an EMBL/GenBank/DDBJ whole genome shotgun (WGS) entry which is preliminary data.</text>
</comment>